<feature type="domain" description="DNA mismatch repair proteins mutS family" evidence="5">
    <location>
        <begin position="420"/>
        <end position="599"/>
    </location>
</feature>
<keyword evidence="1" id="KW-0547">Nucleotide-binding</keyword>
<dbReference type="SUPFAM" id="SSF52540">
    <property type="entry name" value="P-loop containing nucleoside triphosphate hydrolases"/>
    <property type="match status" value="1"/>
</dbReference>
<reference evidence="6" key="1">
    <citation type="submission" date="2021-11" db="EMBL/GenBank/DDBJ databases">
        <title>Description of a new species Pelosinus isolated from the bottom sediments of Lake Baikal.</title>
        <authorList>
            <person name="Zakharyuk A."/>
        </authorList>
    </citation>
    <scope>NUCLEOTIDE SEQUENCE</scope>
    <source>
        <strain evidence="6">Bkl1</strain>
    </source>
</reference>
<dbReference type="PANTHER" id="PTHR11361:SF99">
    <property type="entry name" value="DNA MISMATCH REPAIR PROTEIN"/>
    <property type="match status" value="1"/>
</dbReference>
<dbReference type="Proteomes" id="UP001165492">
    <property type="component" value="Unassembled WGS sequence"/>
</dbReference>
<keyword evidence="4" id="KW-1133">Transmembrane helix</keyword>
<protein>
    <submittedName>
        <fullName evidence="6">DNA mismatch repair protein MutS</fullName>
    </submittedName>
</protein>
<feature type="transmembrane region" description="Helical" evidence="4">
    <location>
        <begin position="214"/>
        <end position="236"/>
    </location>
</feature>
<dbReference type="InterPro" id="IPR000432">
    <property type="entry name" value="DNA_mismatch_repair_MutS_C"/>
</dbReference>
<keyword evidence="4" id="KW-0472">Membrane</keyword>
<dbReference type="Gene3D" id="1.10.1420.10">
    <property type="match status" value="1"/>
</dbReference>
<dbReference type="Pfam" id="PF00488">
    <property type="entry name" value="MutS_V"/>
    <property type="match status" value="1"/>
</dbReference>
<dbReference type="Gene3D" id="3.40.50.300">
    <property type="entry name" value="P-loop containing nucleotide triphosphate hydrolases"/>
    <property type="match status" value="1"/>
</dbReference>
<dbReference type="EMBL" id="JAJHJB010000030">
    <property type="protein sequence ID" value="MCC5467291.1"/>
    <property type="molecule type" value="Genomic_DNA"/>
</dbReference>
<evidence type="ECO:0000256" key="3">
    <source>
        <dbReference type="ARBA" id="ARBA00023125"/>
    </source>
</evidence>
<dbReference type="CDD" id="cd03283">
    <property type="entry name" value="ABC_MutS-like"/>
    <property type="match status" value="1"/>
</dbReference>
<feature type="transmembrane region" description="Helical" evidence="4">
    <location>
        <begin position="325"/>
        <end position="347"/>
    </location>
</feature>
<feature type="transmembrane region" description="Helical" evidence="4">
    <location>
        <begin position="54"/>
        <end position="71"/>
    </location>
</feature>
<organism evidence="6 7">
    <name type="scientific">Pelosinus baikalensis</name>
    <dbReference type="NCBI Taxonomy" id="2892015"/>
    <lineage>
        <taxon>Bacteria</taxon>
        <taxon>Bacillati</taxon>
        <taxon>Bacillota</taxon>
        <taxon>Negativicutes</taxon>
        <taxon>Selenomonadales</taxon>
        <taxon>Sporomusaceae</taxon>
        <taxon>Pelosinus</taxon>
    </lineage>
</organism>
<comment type="caution">
    <text evidence="6">The sequence shown here is derived from an EMBL/GenBank/DDBJ whole genome shotgun (WGS) entry which is preliminary data.</text>
</comment>
<accession>A0ABS8HXH0</accession>
<evidence type="ECO:0000259" key="5">
    <source>
        <dbReference type="SMART" id="SM00534"/>
    </source>
</evidence>
<feature type="transmembrane region" description="Helical" evidence="4">
    <location>
        <begin position="242"/>
        <end position="267"/>
    </location>
</feature>
<evidence type="ECO:0000313" key="7">
    <source>
        <dbReference type="Proteomes" id="UP001165492"/>
    </source>
</evidence>
<dbReference type="InterPro" id="IPR027417">
    <property type="entry name" value="P-loop_NTPase"/>
</dbReference>
<dbReference type="PANTHER" id="PTHR11361">
    <property type="entry name" value="DNA MISMATCH REPAIR PROTEIN MUTS FAMILY MEMBER"/>
    <property type="match status" value="1"/>
</dbReference>
<keyword evidence="3" id="KW-0238">DNA-binding</keyword>
<proteinExistence type="predicted"/>
<evidence type="ECO:0000256" key="2">
    <source>
        <dbReference type="ARBA" id="ARBA00022840"/>
    </source>
</evidence>
<keyword evidence="4" id="KW-0812">Transmembrane</keyword>
<evidence type="ECO:0000256" key="4">
    <source>
        <dbReference type="SAM" id="Phobius"/>
    </source>
</evidence>
<evidence type="ECO:0000256" key="1">
    <source>
        <dbReference type="ARBA" id="ARBA00022741"/>
    </source>
</evidence>
<gene>
    <name evidence="6" type="ORF">LMF89_18310</name>
</gene>
<feature type="transmembrane region" description="Helical" evidence="4">
    <location>
        <begin position="30"/>
        <end position="48"/>
    </location>
</feature>
<dbReference type="SUPFAM" id="SSF48334">
    <property type="entry name" value="DNA repair protein MutS, domain III"/>
    <property type="match status" value="1"/>
</dbReference>
<dbReference type="RefSeq" id="WP_229536307.1">
    <property type="nucleotide sequence ID" value="NZ_JAJHJB010000030.1"/>
</dbReference>
<keyword evidence="7" id="KW-1185">Reference proteome</keyword>
<dbReference type="InterPro" id="IPR036187">
    <property type="entry name" value="DNA_mismatch_repair_MutS_sf"/>
</dbReference>
<sequence length="601" mass="69426">MSINTKFINRLQHYQDQKEKQIKRFNQTSNIRMLVFLIGAGVTGFSFLKAESLYGYSALFLSLLLFGYFVFKHQKIRRELNKLICKIKINEKYLSRMDGSWIDFTDNGQEFIDPNHPYTSDLDLFGAKSLFQWMNVTYTFHGRKQLRDLLTAPEKNIPLIKKRQNSVTEMAQKDKFVEELQSIGMLTAEVKNDPDTLIAYAEKSSPSYTKLLQIIFYIVPAATILTMVLFFNGFLISIYVPLILIIIQMVITAIGFSKNALTLYMVFQFKEKIKAFHHFIQLIEKENFQDGHLMHLQTELFHAEKSASLQIKQLERIVAASEFRYNFISFCLMNFLLLWDFHCVFALEAWKKENGKMIRKWFRIIGEFEAIASLGVISQIHPQWAFPDFVEQNLAFSATDIGHPLLVEDKSIRNNIEIKNNLCVITGSNMSGKTTLLRTIGINLVLAYCGAPVCATKLECSIMNIFTSMRISDDLNSGISTFYAELLRIKMIIDFSHEKQDMIFLIDEIFRGTNSIDRLIGATSVLKNLNKPWVIGLISTHDFELCNLEDEAGNKIVNYHFTESYVNNEIQFDYKLRSGRCTTTNAKYLMRMVGIELYDSK</sequence>
<dbReference type="SMART" id="SM00534">
    <property type="entry name" value="MUTSac"/>
    <property type="match status" value="1"/>
</dbReference>
<name>A0ABS8HXH0_9FIRM</name>
<dbReference type="InterPro" id="IPR045076">
    <property type="entry name" value="MutS"/>
</dbReference>
<keyword evidence="2" id="KW-0067">ATP-binding</keyword>
<evidence type="ECO:0000313" key="6">
    <source>
        <dbReference type="EMBL" id="MCC5467291.1"/>
    </source>
</evidence>